<organism evidence="2 3">
    <name type="scientific">Rapidithrix thailandica</name>
    <dbReference type="NCBI Taxonomy" id="413964"/>
    <lineage>
        <taxon>Bacteria</taxon>
        <taxon>Pseudomonadati</taxon>
        <taxon>Bacteroidota</taxon>
        <taxon>Cytophagia</taxon>
        <taxon>Cytophagales</taxon>
        <taxon>Flammeovirgaceae</taxon>
        <taxon>Rapidithrix</taxon>
    </lineage>
</organism>
<dbReference type="InterPro" id="IPR036705">
    <property type="entry name" value="Ribosyl_crysJ1_sf"/>
</dbReference>
<proteinExistence type="predicted"/>
<dbReference type="GO" id="GO:0046872">
    <property type="term" value="F:metal ion binding"/>
    <property type="evidence" value="ECO:0007669"/>
    <property type="project" value="UniProtKB-KW"/>
</dbReference>
<keyword evidence="3" id="KW-1185">Reference proteome</keyword>
<accession>A0AAW9S733</accession>
<keyword evidence="2" id="KW-0378">Hydrolase</keyword>
<dbReference type="PANTHER" id="PTHR16222">
    <property type="entry name" value="ADP-RIBOSYLGLYCOHYDROLASE"/>
    <property type="match status" value="1"/>
</dbReference>
<dbReference type="EMBL" id="JBDKWZ010000010">
    <property type="protein sequence ID" value="MEN7549683.1"/>
    <property type="molecule type" value="Genomic_DNA"/>
</dbReference>
<feature type="binding site" evidence="1">
    <location>
        <position position="50"/>
    </location>
    <ligand>
        <name>Mg(2+)</name>
        <dbReference type="ChEBI" id="CHEBI:18420"/>
        <label>1</label>
    </ligand>
</feature>
<reference evidence="2 3" key="1">
    <citation type="submission" date="2024-04" db="EMBL/GenBank/DDBJ databases">
        <title>Novel genus in family Flammeovirgaceae.</title>
        <authorList>
            <person name="Nguyen T.H."/>
            <person name="Vuong T.Q."/>
            <person name="Le H."/>
            <person name="Kim S.-G."/>
        </authorList>
    </citation>
    <scope>NUCLEOTIDE SEQUENCE [LARGE SCALE GENOMIC DNA]</scope>
    <source>
        <strain evidence="2 3">JCM 23209</strain>
    </source>
</reference>
<dbReference type="PANTHER" id="PTHR16222:SF12">
    <property type="entry name" value="ADP-RIBOSYLGLYCOHYDROLASE-RELATED"/>
    <property type="match status" value="1"/>
</dbReference>
<evidence type="ECO:0000313" key="2">
    <source>
        <dbReference type="EMBL" id="MEN7549683.1"/>
    </source>
</evidence>
<dbReference type="Pfam" id="PF03747">
    <property type="entry name" value="ADP_ribosyl_GH"/>
    <property type="match status" value="1"/>
</dbReference>
<keyword evidence="1" id="KW-0460">Magnesium</keyword>
<dbReference type="Proteomes" id="UP001403385">
    <property type="component" value="Unassembled WGS sequence"/>
</dbReference>
<name>A0AAW9S733_9BACT</name>
<dbReference type="AlphaFoldDB" id="A0AAW9S733"/>
<evidence type="ECO:0000256" key="1">
    <source>
        <dbReference type="PIRSR" id="PIRSR605502-1"/>
    </source>
</evidence>
<dbReference type="SUPFAM" id="SSF101478">
    <property type="entry name" value="ADP-ribosylglycohydrolase"/>
    <property type="match status" value="1"/>
</dbReference>
<feature type="binding site" evidence="1">
    <location>
        <position position="51"/>
    </location>
    <ligand>
        <name>Mg(2+)</name>
        <dbReference type="ChEBI" id="CHEBI:18420"/>
        <label>1</label>
    </ligand>
</feature>
<comment type="cofactor">
    <cofactor evidence="1">
        <name>Mg(2+)</name>
        <dbReference type="ChEBI" id="CHEBI:18420"/>
    </cofactor>
    <text evidence="1">Binds 2 magnesium ions per subunit.</text>
</comment>
<gene>
    <name evidence="2" type="ORF">AAG747_17300</name>
</gene>
<dbReference type="RefSeq" id="WP_346822462.1">
    <property type="nucleotide sequence ID" value="NZ_JBDKWZ010000010.1"/>
</dbReference>
<keyword evidence="2" id="KW-0326">Glycosidase</keyword>
<dbReference type="InterPro" id="IPR050792">
    <property type="entry name" value="ADP-ribosylglycohydrolase"/>
</dbReference>
<comment type="caution">
    <text evidence="2">The sequence shown here is derived from an EMBL/GenBank/DDBJ whole genome shotgun (WGS) entry which is preliminary data.</text>
</comment>
<keyword evidence="1" id="KW-0479">Metal-binding</keyword>
<feature type="binding site" evidence="1">
    <location>
        <position position="52"/>
    </location>
    <ligand>
        <name>Mg(2+)</name>
        <dbReference type="ChEBI" id="CHEBI:18420"/>
        <label>1</label>
    </ligand>
</feature>
<dbReference type="Gene3D" id="1.10.4080.10">
    <property type="entry name" value="ADP-ribosylation/Crystallin J1"/>
    <property type="match status" value="1"/>
</dbReference>
<protein>
    <submittedName>
        <fullName evidence="2">ADP-ribosylglycohydrolase family protein</fullName>
        <ecNumber evidence="2">3.2.2.-</ecNumber>
    </submittedName>
</protein>
<feature type="binding site" evidence="1">
    <location>
        <position position="294"/>
    </location>
    <ligand>
        <name>Mg(2+)</name>
        <dbReference type="ChEBI" id="CHEBI:18420"/>
        <label>1</label>
    </ligand>
</feature>
<dbReference type="EC" id="3.2.2.-" evidence="2"/>
<feature type="binding site" evidence="1">
    <location>
        <position position="291"/>
    </location>
    <ligand>
        <name>Mg(2+)</name>
        <dbReference type="ChEBI" id="CHEBI:18420"/>
        <label>1</label>
    </ligand>
</feature>
<feature type="binding site" evidence="1">
    <location>
        <position position="293"/>
    </location>
    <ligand>
        <name>Mg(2+)</name>
        <dbReference type="ChEBI" id="CHEBI:18420"/>
        <label>1</label>
    </ligand>
</feature>
<dbReference type="GO" id="GO:0016798">
    <property type="term" value="F:hydrolase activity, acting on glycosyl bonds"/>
    <property type="evidence" value="ECO:0007669"/>
    <property type="project" value="UniProtKB-KW"/>
</dbReference>
<sequence>MKGKIEGCVFGMAIGDGFGLPTEFLSFQEILEKWPPKGLMEPLGNPIMVSDDTQMAIAVAKALIENHRNGLQPLHLEKSLSHYFIEWLNDPENTRAPGMTCIDACEKLERGLHWLQASSLNSKGCGANMRVATVGLLGLKGYDQTTIAKVAQLQAAITHGHPTALAASELTAIAIERLIHGVGPEKILEYLTEYAEKQRTVYHTDYLQSVWDRPPFHSPEAFIEKGWDECSRVLQKVKTSLREQHAKEDPCLLTGAGWVAEESFATGLFCFLLHPDDPVQALRRAVNSSGDSDSIACLTGAFSGAYCGIEAFPVDWVERIEYQQELEEIVKFFQCTTNPLPKNKGNRNR</sequence>
<dbReference type="InterPro" id="IPR005502">
    <property type="entry name" value="Ribosyl_crysJ1"/>
</dbReference>
<evidence type="ECO:0000313" key="3">
    <source>
        <dbReference type="Proteomes" id="UP001403385"/>
    </source>
</evidence>